<dbReference type="AlphaFoldDB" id="A0AAI9G2Y9"/>
<protein>
    <submittedName>
        <fullName evidence="1">Uncharacterized protein</fullName>
    </submittedName>
</protein>
<dbReference type="Gene3D" id="1.20.120.330">
    <property type="entry name" value="Nucleotidyltransferases domain 2"/>
    <property type="match status" value="1"/>
</dbReference>
<proteinExistence type="predicted"/>
<gene>
    <name evidence="1" type="ORF">REH87_000709</name>
</gene>
<evidence type="ECO:0000313" key="1">
    <source>
        <dbReference type="EMBL" id="EKZ1925738.1"/>
    </source>
</evidence>
<dbReference type="Proteomes" id="UP001225498">
    <property type="component" value="Unassembled WGS sequence"/>
</dbReference>
<sequence>MGLPQDLLKQARHLATKEKKRPQQANLRRAVSSAYYALFHLLSSEAASRITPLQPAGMAKVVQRALTHGDMKNAAKGIVLNPPARPYLMLLGAAGPVPADLAYVARTFVTLQEQRHSADYDVSKTFLKSQVLTQVKDVEDAFNKWAAVRMSPHANALLMAFFLWKPLSGR</sequence>
<name>A0AAI9G2Y9_STEMA</name>
<reference evidence="1" key="1">
    <citation type="submission" date="2023-08" db="EMBL/GenBank/DDBJ databases">
        <authorList>
            <consortium name="Clinical and Environmental Microbiology Branch: Whole genome sequencing antimicrobial resistance pathogens in the healthcare setting"/>
        </authorList>
    </citation>
    <scope>NUCLEOTIDE SEQUENCE</scope>
    <source>
        <strain evidence="1">2023CJ-00293</strain>
    </source>
</reference>
<dbReference type="EMBL" id="ABLTIR010000009">
    <property type="protein sequence ID" value="EKZ1925738.1"/>
    <property type="molecule type" value="Genomic_DNA"/>
</dbReference>
<organism evidence="1 2">
    <name type="scientific">Stenotrophomonas maltophilia</name>
    <name type="common">Pseudomonas maltophilia</name>
    <name type="synonym">Xanthomonas maltophilia</name>
    <dbReference type="NCBI Taxonomy" id="40324"/>
    <lineage>
        <taxon>Bacteria</taxon>
        <taxon>Pseudomonadati</taxon>
        <taxon>Pseudomonadota</taxon>
        <taxon>Gammaproteobacteria</taxon>
        <taxon>Lysobacterales</taxon>
        <taxon>Lysobacteraceae</taxon>
        <taxon>Stenotrophomonas</taxon>
        <taxon>Stenotrophomonas maltophilia group</taxon>
    </lineage>
</organism>
<evidence type="ECO:0000313" key="2">
    <source>
        <dbReference type="Proteomes" id="UP001225498"/>
    </source>
</evidence>
<comment type="caution">
    <text evidence="1">The sequence shown here is derived from an EMBL/GenBank/DDBJ whole genome shotgun (WGS) entry which is preliminary data.</text>
</comment>
<accession>A0AAI9G2Y9</accession>
<dbReference type="RefSeq" id="WP_125899048.1">
    <property type="nucleotide sequence ID" value="NZ_AP021867.1"/>
</dbReference>